<proteinExistence type="predicted"/>
<dbReference type="EMBL" id="WXEY01000009">
    <property type="protein sequence ID" value="MZP30026.1"/>
    <property type="molecule type" value="Genomic_DNA"/>
</dbReference>
<comment type="caution">
    <text evidence="2">The sequence shown here is derived from an EMBL/GenBank/DDBJ whole genome shotgun (WGS) entry which is preliminary data.</text>
</comment>
<evidence type="ECO:0000313" key="2">
    <source>
        <dbReference type="EMBL" id="MZP30026.1"/>
    </source>
</evidence>
<gene>
    <name evidence="2" type="ORF">GTO91_09945</name>
</gene>
<feature type="compositionally biased region" description="Basic and acidic residues" evidence="1">
    <location>
        <begin position="128"/>
        <end position="140"/>
    </location>
</feature>
<feature type="region of interest" description="Disordered" evidence="1">
    <location>
        <begin position="122"/>
        <end position="144"/>
    </location>
</feature>
<name>A0A845L2V7_9FIRM</name>
<evidence type="ECO:0000313" key="3">
    <source>
        <dbReference type="Proteomes" id="UP000463470"/>
    </source>
</evidence>
<accession>A0A845L2V7</accession>
<protein>
    <submittedName>
        <fullName evidence="2">Uncharacterized protein</fullName>
    </submittedName>
</protein>
<reference evidence="2 3" key="1">
    <citation type="submission" date="2020-01" db="EMBL/GenBank/DDBJ databases">
        <title>Whole-genome sequence of Heliobacterium undosum DSM 13378.</title>
        <authorList>
            <person name="Kyndt J.A."/>
            <person name="Meyer T.E."/>
        </authorList>
    </citation>
    <scope>NUCLEOTIDE SEQUENCE [LARGE SCALE GENOMIC DNA]</scope>
    <source>
        <strain evidence="2 3">DSM 13378</strain>
    </source>
</reference>
<evidence type="ECO:0000256" key="1">
    <source>
        <dbReference type="SAM" id="MobiDB-lite"/>
    </source>
</evidence>
<dbReference type="Proteomes" id="UP000463470">
    <property type="component" value="Unassembled WGS sequence"/>
</dbReference>
<dbReference type="RefSeq" id="WP_161258552.1">
    <property type="nucleotide sequence ID" value="NZ_WXEY01000009.1"/>
</dbReference>
<dbReference type="Gene3D" id="3.40.50.300">
    <property type="entry name" value="P-loop containing nucleotide triphosphate hydrolases"/>
    <property type="match status" value="1"/>
</dbReference>
<sequence>MSNHPPLLATFEGLIEQLTSVQADDRLWDFLPPLLDQLQTLIEAKGLERQRMYHEQALRAQVNNRLLSLLQQYGEELAYHEIEHWQNWSADNPETIDQKWVDLWLDAIDNLQHHLDAYRELRHKPAGTRREEKERRKAQDASESNIIQFAESLSPLAPAPGLSAGAGNEFLPCVKLTTKASDSLAPLNSVDVPEPLCAPNYASELPDALNSADTTETVIPKEPTADFVPDDSDLADASKTADDIDSVETPVPVDTFDCGDTLETAGGPDLVEAFELADSVDSDDASELVDSPDLAETSELVDPVDFADTSEPANAQDLIGAAEPTDTLNSTEALEVPSPSDKTSESVVLPVLREALRDDRFALAFWLAHGTTGEKAPPPWVVKTAFLSRYCTRSGNDAIVHFNPLIYGHHHPVLELTRSPWNLPELEAHLWITLSASVPALLAPDTTVAGNWFFGEHTAPEPLGQLHKLIAEFSSFGQPLFRVGGKSAADLRALEKKAAEQAQATADWLSAAEHATLPFAQATFSLRHISSQRHPLGRMARLVAANSQARWKEVRAYLQETLYDKRAIEDLIQRDDALPPSDRLTRQIEGKAQKRLIAELDKLRLLLAEWVEASTQLDKARQSPEWSNNRIETFCCNYLDIWKTVDPWLKRKISASPPLSSLSIVANKARDVLSALAGWISNGGISADLADGAGIQSIFAADLLEPLLLLRQVPVSEENELPGEISPIAALELAHSIREGRTLTDSFEDQLVQGDFFAAKLILERSEQRDPQVCEEGRHRYEEALREERDAFRRKCQDLRQALEQDTIDHVLMENERSEMEGELLSLENSRSFRYNILNDKLNDLSNRLAELRSFRVQSLSVELNRLREEVDAADPDRGAQASPFLEKAAAALEQSDLALADEYLAQVENVLRYGKADEYLLDEEPRSGDDLSRFLDVFQSLSSVLQDQKSVSVHRDLARGNPVAGLNEVKNLPTPRRKEIEIALSAFRELKQFGTTPTLKDPKVAELTGNILQYLGFLAPQVTVEDRDRHYCHLAAQMSGGEVSPLPEFGSLRQGSYKIVLLWERPGAETISQILEHVNISANCPIILYLGRMGLRQRNEWAQHCRANELTAMLIDELLLCFLATQKENRLPAAVHCALAFGYANPYTPFGAGNVPTEMFKGRKSIIRSLMEPTGAAILFGGRQLGKSAIQRRVEKVFSDPKKQQYVFFDDIKSLGEPGGNQQTHHVWSHLHAWLVRNNLIKSTVLDTADRIHDAMLRQFESNPELRILVLLDEADNFLTADAEKNFETLHQLKKIMEDTERRFKVVLSGLHSVQRYTGLSNHPFAHLQKVNIGPLEGKAARALIEEPFKTLGFKFADSDVVYRILAYTNYHPALIQLFCKELLRHEYANRRLTGRPYHKVTMESVEAVYRKPDLRKEMNDRFEWTVGLDKRYEVLVYAMIYDQMDVRDGYRKVYTYRQILDMARHWWKEGFKDINDDHARSLLDELVGLGVLVKNPEKGIYRLRNANIARALGTNDEIEQRLCQFIDRPAPAAFSVQSMRPCLDRTECAWSPLTFAQEGYLLKKQAGLGLIFASPALGYEHLESALQRVAVPPEDNLLLKSSYLPLPADCLSMNRIIAYLQTQVRGNRSGRLVFHGRSSQLTAAGASIVASLNELHHKLLDYRRARDRSVYFFISFDDSEILDWCRLPRNSRLELENRANALVSASRWDAEMICRFLHEYGMMNSSPVGERVLQSTGGWPWLLKQLLNIIVDRTERKSFENLDPRHFLPELEQQLQKDRTFARAFLQETGLISFREARETLQFIIDFGEAGENEVVELLADERNLELDTVLGHMDCLKRLAVIETQQDRILVEPIIANMVANDELWQ</sequence>
<dbReference type="InterPro" id="IPR027417">
    <property type="entry name" value="P-loop_NTPase"/>
</dbReference>
<dbReference type="OrthoDB" id="6951663at2"/>
<dbReference type="SUPFAM" id="SSF52540">
    <property type="entry name" value="P-loop containing nucleoside triphosphate hydrolases"/>
    <property type="match status" value="1"/>
</dbReference>
<keyword evidence="3" id="KW-1185">Reference proteome</keyword>
<organism evidence="2 3">
    <name type="scientific">Heliomicrobium undosum</name>
    <dbReference type="NCBI Taxonomy" id="121734"/>
    <lineage>
        <taxon>Bacteria</taxon>
        <taxon>Bacillati</taxon>
        <taxon>Bacillota</taxon>
        <taxon>Clostridia</taxon>
        <taxon>Eubacteriales</taxon>
        <taxon>Heliobacteriaceae</taxon>
        <taxon>Heliomicrobium</taxon>
    </lineage>
</organism>